<dbReference type="EMBL" id="JACHVA010000114">
    <property type="protein sequence ID" value="MBC2602998.1"/>
    <property type="molecule type" value="Genomic_DNA"/>
</dbReference>
<dbReference type="PANTHER" id="PTHR33055:SF3">
    <property type="entry name" value="PUTATIVE TRANSPOSASE FOR IS117-RELATED"/>
    <property type="match status" value="1"/>
</dbReference>
<dbReference type="NCBIfam" id="NF033542">
    <property type="entry name" value="transpos_IS110"/>
    <property type="match status" value="1"/>
</dbReference>
<accession>A0A7X1B1W0</accession>
<protein>
    <submittedName>
        <fullName evidence="3">IS110 family transposase</fullName>
    </submittedName>
</protein>
<evidence type="ECO:0000313" key="3">
    <source>
        <dbReference type="EMBL" id="MBC2602998.1"/>
    </source>
</evidence>
<evidence type="ECO:0000259" key="1">
    <source>
        <dbReference type="Pfam" id="PF01548"/>
    </source>
</evidence>
<organism evidence="3 4">
    <name type="scientific">Puniceicoccus vermicola</name>
    <dbReference type="NCBI Taxonomy" id="388746"/>
    <lineage>
        <taxon>Bacteria</taxon>
        <taxon>Pseudomonadati</taxon>
        <taxon>Verrucomicrobiota</taxon>
        <taxon>Opitutia</taxon>
        <taxon>Puniceicoccales</taxon>
        <taxon>Puniceicoccaceae</taxon>
        <taxon>Puniceicoccus</taxon>
    </lineage>
</organism>
<feature type="domain" description="Transposase IS116/IS110/IS902 C-terminal" evidence="2">
    <location>
        <begin position="236"/>
        <end position="306"/>
    </location>
</feature>
<dbReference type="Pfam" id="PF02371">
    <property type="entry name" value="Transposase_20"/>
    <property type="match status" value="1"/>
</dbReference>
<dbReference type="AlphaFoldDB" id="A0A7X1B1W0"/>
<dbReference type="RefSeq" id="WP_185693645.1">
    <property type="nucleotide sequence ID" value="NZ_JACHVA010000114.1"/>
</dbReference>
<dbReference type="GO" id="GO:0006313">
    <property type="term" value="P:DNA transposition"/>
    <property type="evidence" value="ECO:0007669"/>
    <property type="project" value="InterPro"/>
</dbReference>
<dbReference type="GO" id="GO:0003677">
    <property type="term" value="F:DNA binding"/>
    <property type="evidence" value="ECO:0007669"/>
    <property type="project" value="InterPro"/>
</dbReference>
<evidence type="ECO:0000259" key="2">
    <source>
        <dbReference type="Pfam" id="PF02371"/>
    </source>
</evidence>
<dbReference type="Proteomes" id="UP000525652">
    <property type="component" value="Unassembled WGS sequence"/>
</dbReference>
<proteinExistence type="predicted"/>
<dbReference type="PANTHER" id="PTHR33055">
    <property type="entry name" value="TRANSPOSASE FOR INSERTION SEQUENCE ELEMENT IS1111A"/>
    <property type="match status" value="1"/>
</dbReference>
<keyword evidence="4" id="KW-1185">Reference proteome</keyword>
<sequence length="382" mass="44083">MKNQTEQLTPTSPKQTEAKVEVIKLGMDIHKRQYVVVQQVEGEGPKAPQRFTPESFLSYLAKLRKRAKRVITCYEAGCFGYVLHRQLEGMGIENLVVRPRNWDEYGSKVKTDGRDARELCSCLDRWLAGNKNALSVVRVPTEEQERSRSLSRQRETLAKELKRLQNIGQSNGRYYGIELKMSWWKPCRWRVLEKELPDWFVAIIAPIQVVLTTINAQLKEATGREERQANRKLPVGLGALTASVLDQEFRDYSRFSNRRQVASFTGLCPSEQSSGATHHRGSINKHGNPRIRSKLIEACWRLLQFQHDYEPIKQWRLRFAEQPPGKAPKKKMIVAIARRFAVDWWRINTGQIQPEDVGLRVDYPASYAAKALREGRIVKHYA</sequence>
<dbReference type="InterPro" id="IPR002525">
    <property type="entry name" value="Transp_IS110-like_N"/>
</dbReference>
<evidence type="ECO:0000313" key="4">
    <source>
        <dbReference type="Proteomes" id="UP000525652"/>
    </source>
</evidence>
<name>A0A7X1B1W0_9BACT</name>
<gene>
    <name evidence="3" type="ORF">H5P30_14545</name>
</gene>
<reference evidence="3 4" key="1">
    <citation type="submission" date="2020-07" db="EMBL/GenBank/DDBJ databases">
        <authorList>
            <person name="Feng X."/>
        </authorList>
    </citation>
    <scope>NUCLEOTIDE SEQUENCE [LARGE SCALE GENOMIC DNA]</scope>
    <source>
        <strain evidence="3 4">JCM14086</strain>
    </source>
</reference>
<dbReference type="InterPro" id="IPR047650">
    <property type="entry name" value="Transpos_IS110"/>
</dbReference>
<dbReference type="GO" id="GO:0004803">
    <property type="term" value="F:transposase activity"/>
    <property type="evidence" value="ECO:0007669"/>
    <property type="project" value="InterPro"/>
</dbReference>
<dbReference type="Pfam" id="PF01548">
    <property type="entry name" value="DEDD_Tnp_IS110"/>
    <property type="match status" value="1"/>
</dbReference>
<dbReference type="InterPro" id="IPR003346">
    <property type="entry name" value="Transposase_20"/>
</dbReference>
<feature type="domain" description="Transposase IS110-like N-terminal" evidence="1">
    <location>
        <begin position="25"/>
        <end position="166"/>
    </location>
</feature>
<comment type="caution">
    <text evidence="3">The sequence shown here is derived from an EMBL/GenBank/DDBJ whole genome shotgun (WGS) entry which is preliminary data.</text>
</comment>